<evidence type="ECO:0000313" key="3">
    <source>
        <dbReference type="EMBL" id="MBJ3809043.1"/>
    </source>
</evidence>
<evidence type="ECO:0000313" key="4">
    <source>
        <dbReference type="Proteomes" id="UP000634780"/>
    </source>
</evidence>
<feature type="signal peptide" evidence="2">
    <location>
        <begin position="1"/>
        <end position="32"/>
    </location>
</feature>
<feature type="chain" id="PRO_5045244199" evidence="2">
    <location>
        <begin position="33"/>
        <end position="283"/>
    </location>
</feature>
<dbReference type="EMBL" id="JAEKOZ010000010">
    <property type="protein sequence ID" value="MBJ3809043.1"/>
    <property type="molecule type" value="Genomic_DNA"/>
</dbReference>
<keyword evidence="2" id="KW-0732">Signal</keyword>
<sequence>MHLRTRPPVARLTATAALALATLTLGLAPAHAADATATATDDPPEPAYTVSLTSSKSTTDYGHRDVDLTGTVSRADGTPVADAPVALLKSVLYDTWNPWGDPIDPTERETLNLGTVRTDAKGQFTLPDITADRWEDKNSVFLFPRHRVEFQASYDPGDPDDNEIYFGDTTVAAQPVASTISYKVNRTKVRKGDTLIVTGKVTWPAGHGPVAGTRVLLRTYYESAYNAQTTTDASGKFTVRTKIRDYDNEFVIFSAPKDYYIAGAGKDLPVKNVTRSVTGQVTP</sequence>
<accession>A0ABS0X7A6</accession>
<dbReference type="Proteomes" id="UP000634780">
    <property type="component" value="Unassembled WGS sequence"/>
</dbReference>
<protein>
    <submittedName>
        <fullName evidence="3">Acyl carrier protein</fullName>
    </submittedName>
</protein>
<evidence type="ECO:0000256" key="2">
    <source>
        <dbReference type="SAM" id="SignalP"/>
    </source>
</evidence>
<dbReference type="RefSeq" id="WP_190117290.1">
    <property type="nucleotide sequence ID" value="NZ_BMVR01000007.1"/>
</dbReference>
<evidence type="ECO:0000256" key="1">
    <source>
        <dbReference type="SAM" id="MobiDB-lite"/>
    </source>
</evidence>
<proteinExistence type="predicted"/>
<name>A0ABS0X7A6_9ACTN</name>
<feature type="compositionally biased region" description="Polar residues" evidence="1">
    <location>
        <begin position="50"/>
        <end position="60"/>
    </location>
</feature>
<keyword evidence="4" id="KW-1185">Reference proteome</keyword>
<gene>
    <name evidence="3" type="ORF">JGB26_18285</name>
</gene>
<reference evidence="3 4" key="1">
    <citation type="submission" date="2020-12" db="EMBL/GenBank/DDBJ databases">
        <title>Streptomyces typhae sp. nov., a novel endophytic actinomycete isolated from the root of cattail pollen (Typha angustifolia L.).</title>
        <authorList>
            <person name="Peng C."/>
            <person name="Liu C."/>
        </authorList>
    </citation>
    <scope>NUCLEOTIDE SEQUENCE [LARGE SCALE GENOMIC DNA]</scope>
    <source>
        <strain evidence="3 4">JCM 4753</strain>
    </source>
</reference>
<organism evidence="3 4">
    <name type="scientific">Streptomyces flavofungini</name>
    <dbReference type="NCBI Taxonomy" id="68200"/>
    <lineage>
        <taxon>Bacteria</taxon>
        <taxon>Bacillati</taxon>
        <taxon>Actinomycetota</taxon>
        <taxon>Actinomycetes</taxon>
        <taxon>Kitasatosporales</taxon>
        <taxon>Streptomycetaceae</taxon>
        <taxon>Streptomyces</taxon>
    </lineage>
</organism>
<comment type="caution">
    <text evidence="3">The sequence shown here is derived from an EMBL/GenBank/DDBJ whole genome shotgun (WGS) entry which is preliminary data.</text>
</comment>
<feature type="region of interest" description="Disordered" evidence="1">
    <location>
        <begin position="36"/>
        <end position="63"/>
    </location>
</feature>